<accession>A0AAV2DMM1</accession>
<proteinExistence type="predicted"/>
<feature type="region of interest" description="Disordered" evidence="1">
    <location>
        <begin position="58"/>
        <end position="79"/>
    </location>
</feature>
<keyword evidence="3" id="KW-1185">Reference proteome</keyword>
<sequence length="79" mass="9017">MRTRGVLARYNKEEVFVKGEIHGVQPKLRYIKETKADNYKHGSLPVFGDFCFERKRKALSSGGSSDAKSTFQASYKKNE</sequence>
<name>A0AAV2DMM1_9ROSI</name>
<protein>
    <submittedName>
        <fullName evidence="2">Uncharacterized protein</fullName>
    </submittedName>
</protein>
<evidence type="ECO:0000313" key="3">
    <source>
        <dbReference type="Proteomes" id="UP001497516"/>
    </source>
</evidence>
<evidence type="ECO:0000313" key="2">
    <source>
        <dbReference type="EMBL" id="CAL1374269.1"/>
    </source>
</evidence>
<dbReference type="Proteomes" id="UP001497516">
    <property type="component" value="Chromosome 3"/>
</dbReference>
<dbReference type="AlphaFoldDB" id="A0AAV2DMM1"/>
<evidence type="ECO:0000256" key="1">
    <source>
        <dbReference type="SAM" id="MobiDB-lite"/>
    </source>
</evidence>
<feature type="compositionally biased region" description="Polar residues" evidence="1">
    <location>
        <begin position="61"/>
        <end position="79"/>
    </location>
</feature>
<organism evidence="2 3">
    <name type="scientific">Linum trigynum</name>
    <dbReference type="NCBI Taxonomy" id="586398"/>
    <lineage>
        <taxon>Eukaryota</taxon>
        <taxon>Viridiplantae</taxon>
        <taxon>Streptophyta</taxon>
        <taxon>Embryophyta</taxon>
        <taxon>Tracheophyta</taxon>
        <taxon>Spermatophyta</taxon>
        <taxon>Magnoliopsida</taxon>
        <taxon>eudicotyledons</taxon>
        <taxon>Gunneridae</taxon>
        <taxon>Pentapetalae</taxon>
        <taxon>rosids</taxon>
        <taxon>fabids</taxon>
        <taxon>Malpighiales</taxon>
        <taxon>Linaceae</taxon>
        <taxon>Linum</taxon>
    </lineage>
</organism>
<dbReference type="EMBL" id="OZ034816">
    <property type="protein sequence ID" value="CAL1374269.1"/>
    <property type="molecule type" value="Genomic_DNA"/>
</dbReference>
<reference evidence="2 3" key="1">
    <citation type="submission" date="2024-04" db="EMBL/GenBank/DDBJ databases">
        <authorList>
            <person name="Fracassetti M."/>
        </authorList>
    </citation>
    <scope>NUCLEOTIDE SEQUENCE [LARGE SCALE GENOMIC DNA]</scope>
</reference>
<gene>
    <name evidence="2" type="ORF">LTRI10_LOCUS16145</name>
</gene>